<keyword evidence="1" id="KW-0472">Membrane</keyword>
<dbReference type="OrthoDB" id="228033at2"/>
<protein>
    <submittedName>
        <fullName evidence="3">DUF4178 domain-containing protein</fullName>
    </submittedName>
</protein>
<keyword evidence="4" id="KW-1185">Reference proteome</keyword>
<dbReference type="Pfam" id="PF13785">
    <property type="entry name" value="DUF4178"/>
    <property type="match status" value="2"/>
</dbReference>
<evidence type="ECO:0000313" key="4">
    <source>
        <dbReference type="Proteomes" id="UP000237925"/>
    </source>
</evidence>
<proteinExistence type="predicted"/>
<evidence type="ECO:0000313" key="3">
    <source>
        <dbReference type="EMBL" id="AVO49400.1"/>
    </source>
</evidence>
<keyword evidence="1" id="KW-1133">Transmembrane helix</keyword>
<organism evidence="3 4">
    <name type="scientific">Melaminivora suipulveris</name>
    <dbReference type="NCBI Taxonomy" id="2109913"/>
    <lineage>
        <taxon>Bacteria</taxon>
        <taxon>Pseudomonadati</taxon>
        <taxon>Pseudomonadota</taxon>
        <taxon>Betaproteobacteria</taxon>
        <taxon>Burkholderiales</taxon>
        <taxon>Comamonadaceae</taxon>
        <taxon>Melaminivora</taxon>
    </lineage>
</organism>
<accession>A0A2R3QCA0</accession>
<feature type="transmembrane region" description="Helical" evidence="1">
    <location>
        <begin position="452"/>
        <end position="473"/>
    </location>
</feature>
<feature type="domain" description="DUF4178" evidence="2">
    <location>
        <begin position="283"/>
        <end position="424"/>
    </location>
</feature>
<evidence type="ECO:0000256" key="1">
    <source>
        <dbReference type="SAM" id="Phobius"/>
    </source>
</evidence>
<dbReference type="RefSeq" id="WP_106683833.1">
    <property type="nucleotide sequence ID" value="NZ_CP027667.1"/>
</dbReference>
<reference evidence="3 4" key="1">
    <citation type="submission" date="2018-03" db="EMBL/GenBank/DDBJ databases">
        <title>Genome sequencing of Melaminivora sp.</title>
        <authorList>
            <person name="Kim S.-J."/>
            <person name="Heo J."/>
            <person name="Ahn J.-H."/>
            <person name="Kwon S.-W."/>
        </authorList>
    </citation>
    <scope>NUCLEOTIDE SEQUENCE [LARGE SCALE GENOMIC DNA]</scope>
    <source>
        <strain evidence="3 4">SC2-9</strain>
    </source>
</reference>
<name>A0A2R3QCA0_9BURK</name>
<gene>
    <name evidence="3" type="ORF">C6568_09105</name>
</gene>
<evidence type="ECO:0000259" key="2">
    <source>
        <dbReference type="Pfam" id="PF13785"/>
    </source>
</evidence>
<dbReference type="EMBL" id="CP027667">
    <property type="protein sequence ID" value="AVO49400.1"/>
    <property type="molecule type" value="Genomic_DNA"/>
</dbReference>
<sequence length="502" mass="53236">MASSAPQRVYRAPCPGCGAPVEFKSAQSTYAVCPYCQSTVVRSGEVLQRVGRMAEVFDDHSPLQLGASGRLPEAEGGQRFTLIGRLQYQGPQGRWAEWIALPGGDAEDGRVTLSEDNGSYVLTRPATGRELPPPERLPVGLATSVAGKPFSVAANLQAQLVAAEGELPQLAPLGQPFTVVELRSADGEVLSIDYGSAPPQVTRGRAIALQDLALQGLRDESVREEAARQFDCPNCGAPVAVQLDSSKSCTCPSCHSVIDLTAGVGGELRHAEQRNPISPLIPLGSVGQFEGASWQVVGFQHRMGVEAGDEEEESFGWEEYLLYNRERGFVFLVDASDGWSLVRPASGAPSYKDGTPLAQYLGRSYRLTSRYRAETGFVAGEFYWPVHSGQVTSNADFAAVDGKGILSREQAPGEVTWSYGQRLDSAAVASAFKLDAKAGLFRRQDAGPVGNVASMGCGTVVMLFIVLVILLILMSNCSGDSGGSYRSSGGSMGGYTSGGGHK</sequence>
<dbReference type="AlphaFoldDB" id="A0A2R3QCA0"/>
<dbReference type="InterPro" id="IPR025235">
    <property type="entry name" value="DUF4178"/>
</dbReference>
<keyword evidence="1" id="KW-0812">Transmembrane</keyword>
<dbReference type="KEGG" id="mela:C6568_09105"/>
<feature type="domain" description="DUF4178" evidence="2">
    <location>
        <begin position="77"/>
        <end position="207"/>
    </location>
</feature>
<dbReference type="Proteomes" id="UP000237925">
    <property type="component" value="Chromosome"/>
</dbReference>